<dbReference type="PANTHER" id="PTHR30537">
    <property type="entry name" value="HTH-TYPE TRANSCRIPTIONAL REGULATOR"/>
    <property type="match status" value="1"/>
</dbReference>
<dbReference type="GO" id="GO:0043565">
    <property type="term" value="F:sequence-specific DNA binding"/>
    <property type="evidence" value="ECO:0007669"/>
    <property type="project" value="TreeGrafter"/>
</dbReference>
<evidence type="ECO:0000256" key="4">
    <source>
        <dbReference type="ARBA" id="ARBA00023163"/>
    </source>
</evidence>
<dbReference type="FunFam" id="1.10.10.10:FF:000001">
    <property type="entry name" value="LysR family transcriptional regulator"/>
    <property type="match status" value="1"/>
</dbReference>
<dbReference type="InterPro" id="IPR058163">
    <property type="entry name" value="LysR-type_TF_proteobact-type"/>
</dbReference>
<dbReference type="PRINTS" id="PR00039">
    <property type="entry name" value="HTHLYSR"/>
</dbReference>
<proteinExistence type="inferred from homology"/>
<evidence type="ECO:0000313" key="6">
    <source>
        <dbReference type="EMBL" id="RXN85975.1"/>
    </source>
</evidence>
<accession>A0A4Q1HFS9</accession>
<protein>
    <submittedName>
        <fullName evidence="6">LysR family transcriptional regulator</fullName>
    </submittedName>
</protein>
<dbReference type="InterPro" id="IPR005119">
    <property type="entry name" value="LysR_subst-bd"/>
</dbReference>
<dbReference type="InterPro" id="IPR000847">
    <property type="entry name" value="LysR_HTH_N"/>
</dbReference>
<evidence type="ECO:0000313" key="7">
    <source>
        <dbReference type="Proteomes" id="UP000290849"/>
    </source>
</evidence>
<keyword evidence="4" id="KW-0804">Transcription</keyword>
<comment type="similarity">
    <text evidence="1">Belongs to the LysR transcriptional regulatory family.</text>
</comment>
<dbReference type="SUPFAM" id="SSF53850">
    <property type="entry name" value="Periplasmic binding protein-like II"/>
    <property type="match status" value="1"/>
</dbReference>
<gene>
    <name evidence="6" type="ORF">C7R54_19640</name>
</gene>
<dbReference type="RefSeq" id="WP_129152146.1">
    <property type="nucleotide sequence ID" value="NZ_JBHSDO010000017.1"/>
</dbReference>
<sequence length="322" mass="34999">MENLNALRVFAKVADTRSFTDAAKHLGLTSSAVSKAITRLERELGVRLLHRTTRSVGLTADGASFFERCQQILADVEDAENGLNRSMAAPHGRLRVHMPVGFGRRVIVPALSGFIEQYPDLVLDAELSDRMVDLAYEGIDVAVQIGELADARLIGRRLCNLRFVACASPDYLARHGEPGTPEELDQHHCLAYVMMHTGRYREWQFVKDGQTFAKTVSGRLNINNAESLLEAAVAGLGIAMISNFIAADALRAGRLRPILTNYVALGPKVSAVYLPGKNLSPKVRAFVEFLSDVISGNPYWEEAGATAAGATPRTAPASGKRK</sequence>
<dbReference type="Gene3D" id="3.40.190.290">
    <property type="match status" value="1"/>
</dbReference>
<dbReference type="AlphaFoldDB" id="A0A4Q1HFS9"/>
<dbReference type="GO" id="GO:0003700">
    <property type="term" value="F:DNA-binding transcription factor activity"/>
    <property type="evidence" value="ECO:0007669"/>
    <property type="project" value="InterPro"/>
</dbReference>
<dbReference type="GO" id="GO:0006351">
    <property type="term" value="P:DNA-templated transcription"/>
    <property type="evidence" value="ECO:0007669"/>
    <property type="project" value="TreeGrafter"/>
</dbReference>
<dbReference type="Proteomes" id="UP000290849">
    <property type="component" value="Unassembled WGS sequence"/>
</dbReference>
<evidence type="ECO:0000256" key="2">
    <source>
        <dbReference type="ARBA" id="ARBA00023015"/>
    </source>
</evidence>
<dbReference type="FunFam" id="3.40.190.290:FF:000001">
    <property type="entry name" value="Transcriptional regulator, LysR family"/>
    <property type="match status" value="1"/>
</dbReference>
<keyword evidence="3" id="KW-0238">DNA-binding</keyword>
<dbReference type="Pfam" id="PF03466">
    <property type="entry name" value="LysR_substrate"/>
    <property type="match status" value="1"/>
</dbReference>
<dbReference type="Pfam" id="PF00126">
    <property type="entry name" value="HTH_1"/>
    <property type="match status" value="1"/>
</dbReference>
<dbReference type="EMBL" id="PYAL01000006">
    <property type="protein sequence ID" value="RXN85975.1"/>
    <property type="molecule type" value="Genomic_DNA"/>
</dbReference>
<dbReference type="InterPro" id="IPR036388">
    <property type="entry name" value="WH-like_DNA-bd_sf"/>
</dbReference>
<reference evidence="6 7" key="1">
    <citation type="journal article" date="2017" name="Int. J. Syst. Evol. Microbiol.">
        <title>Achromobacter aloeverae sp. nov., isolated from the root of Aloe vera (L.) Burm.f.</title>
        <authorList>
            <person name="Kuncharoen N."/>
            <person name="Muramatsu Y."/>
            <person name="Shibata C."/>
            <person name="Kamakura Y."/>
            <person name="Nakagawa Y."/>
            <person name="Tanasupawat S."/>
        </authorList>
    </citation>
    <scope>NUCLEOTIDE SEQUENCE [LARGE SCALE GENOMIC DNA]</scope>
    <source>
        <strain evidence="6 7">AVA-1</strain>
    </source>
</reference>
<comment type="caution">
    <text evidence="6">The sequence shown here is derived from an EMBL/GenBank/DDBJ whole genome shotgun (WGS) entry which is preliminary data.</text>
</comment>
<evidence type="ECO:0000256" key="3">
    <source>
        <dbReference type="ARBA" id="ARBA00023125"/>
    </source>
</evidence>
<dbReference type="PROSITE" id="PS50931">
    <property type="entry name" value="HTH_LYSR"/>
    <property type="match status" value="1"/>
</dbReference>
<dbReference type="CDD" id="cd08422">
    <property type="entry name" value="PBP2_CrgA_like"/>
    <property type="match status" value="1"/>
</dbReference>
<dbReference type="SUPFAM" id="SSF46785">
    <property type="entry name" value="Winged helix' DNA-binding domain"/>
    <property type="match status" value="1"/>
</dbReference>
<name>A0A4Q1HFS9_9BURK</name>
<feature type="domain" description="HTH lysR-type" evidence="5">
    <location>
        <begin position="1"/>
        <end position="59"/>
    </location>
</feature>
<evidence type="ECO:0000256" key="1">
    <source>
        <dbReference type="ARBA" id="ARBA00009437"/>
    </source>
</evidence>
<keyword evidence="2" id="KW-0805">Transcription regulation</keyword>
<dbReference type="PANTHER" id="PTHR30537:SF5">
    <property type="entry name" value="HTH-TYPE TRANSCRIPTIONAL ACTIVATOR TTDR-RELATED"/>
    <property type="match status" value="1"/>
</dbReference>
<dbReference type="InterPro" id="IPR036390">
    <property type="entry name" value="WH_DNA-bd_sf"/>
</dbReference>
<dbReference type="OrthoDB" id="9110639at2"/>
<evidence type="ECO:0000259" key="5">
    <source>
        <dbReference type="PROSITE" id="PS50931"/>
    </source>
</evidence>
<keyword evidence="7" id="KW-1185">Reference proteome</keyword>
<organism evidence="6 7">
    <name type="scientific">Achromobacter aloeverae</name>
    <dbReference type="NCBI Taxonomy" id="1750518"/>
    <lineage>
        <taxon>Bacteria</taxon>
        <taxon>Pseudomonadati</taxon>
        <taxon>Pseudomonadota</taxon>
        <taxon>Betaproteobacteria</taxon>
        <taxon>Burkholderiales</taxon>
        <taxon>Alcaligenaceae</taxon>
        <taxon>Achromobacter</taxon>
    </lineage>
</organism>
<dbReference type="Gene3D" id="1.10.10.10">
    <property type="entry name" value="Winged helix-like DNA-binding domain superfamily/Winged helix DNA-binding domain"/>
    <property type="match status" value="1"/>
</dbReference>